<comment type="similarity">
    <text evidence="2 6">Belongs to the class-III pyridoxal-phosphate-dependent aminotransferase family.</text>
</comment>
<dbReference type="InterPro" id="IPR015422">
    <property type="entry name" value="PyrdxlP-dep_Trfase_small"/>
</dbReference>
<evidence type="ECO:0000256" key="6">
    <source>
        <dbReference type="RuleBase" id="RU003560"/>
    </source>
</evidence>
<organism evidence="7 8">
    <name type="scientific">Halorientalis brevis</name>
    <dbReference type="NCBI Taxonomy" id="1126241"/>
    <lineage>
        <taxon>Archaea</taxon>
        <taxon>Methanobacteriati</taxon>
        <taxon>Methanobacteriota</taxon>
        <taxon>Stenosarchaea group</taxon>
        <taxon>Halobacteria</taxon>
        <taxon>Halobacteriales</taxon>
        <taxon>Haloarculaceae</taxon>
        <taxon>Halorientalis</taxon>
    </lineage>
</organism>
<dbReference type="PANTHER" id="PTHR43206">
    <property type="entry name" value="AMINOTRANSFERASE"/>
    <property type="match status" value="1"/>
</dbReference>
<dbReference type="Gene3D" id="3.90.1150.10">
    <property type="entry name" value="Aspartate Aminotransferase, domain 1"/>
    <property type="match status" value="1"/>
</dbReference>
<evidence type="ECO:0000313" key="8">
    <source>
        <dbReference type="Proteomes" id="UP001597119"/>
    </source>
</evidence>
<keyword evidence="3 7" id="KW-0032">Aminotransferase</keyword>
<dbReference type="RefSeq" id="WP_247378714.1">
    <property type="nucleotide sequence ID" value="NZ_JALLGV010000005.1"/>
</dbReference>
<dbReference type="PANTHER" id="PTHR43206:SF2">
    <property type="entry name" value="4-AMINOBUTYRATE AMINOTRANSFERASE GABT"/>
    <property type="match status" value="1"/>
</dbReference>
<evidence type="ECO:0000313" key="7">
    <source>
        <dbReference type="EMBL" id="MFD1589065.1"/>
    </source>
</evidence>
<comment type="cofactor">
    <cofactor evidence="1">
        <name>pyridoxal 5'-phosphate</name>
        <dbReference type="ChEBI" id="CHEBI:597326"/>
    </cofactor>
</comment>
<keyword evidence="4" id="KW-0808">Transferase</keyword>
<accession>A0ABD6CFQ5</accession>
<evidence type="ECO:0000256" key="2">
    <source>
        <dbReference type="ARBA" id="ARBA00008954"/>
    </source>
</evidence>
<dbReference type="InterPro" id="IPR005814">
    <property type="entry name" value="Aminotrans_3"/>
</dbReference>
<dbReference type="Proteomes" id="UP001597119">
    <property type="component" value="Unassembled WGS sequence"/>
</dbReference>
<evidence type="ECO:0000256" key="5">
    <source>
        <dbReference type="ARBA" id="ARBA00022898"/>
    </source>
</evidence>
<dbReference type="Pfam" id="PF00202">
    <property type="entry name" value="Aminotran_3"/>
    <property type="match status" value="1"/>
</dbReference>
<dbReference type="AlphaFoldDB" id="A0ABD6CFQ5"/>
<dbReference type="Gene3D" id="3.40.640.10">
    <property type="entry name" value="Type I PLP-dependent aspartate aminotransferase-like (Major domain)"/>
    <property type="match status" value="1"/>
</dbReference>
<dbReference type="InterPro" id="IPR015421">
    <property type="entry name" value="PyrdxlP-dep_Trfase_major"/>
</dbReference>
<name>A0ABD6CFQ5_9EURY</name>
<evidence type="ECO:0000256" key="1">
    <source>
        <dbReference type="ARBA" id="ARBA00001933"/>
    </source>
</evidence>
<comment type="caution">
    <text evidence="7">The sequence shown here is derived from an EMBL/GenBank/DDBJ whole genome shotgun (WGS) entry which is preliminary data.</text>
</comment>
<gene>
    <name evidence="7" type="ORF">ACFR9U_18955</name>
</gene>
<proteinExistence type="inferred from homology"/>
<dbReference type="EMBL" id="JBHUDJ010000014">
    <property type="protein sequence ID" value="MFD1589065.1"/>
    <property type="molecule type" value="Genomic_DNA"/>
</dbReference>
<sequence>MDRDRVAPTVDTLPGDRARRQVEYHHSTAAPSTYVYDFVWDYTAPAAGPFCTDLDGNVLLDFTGHVGAAPLGYNNPDLLERLSAFDLVDPLKIAGQDFYVASGPAGEAPFPGPADLMDRLTAVTRHYDLDTVFLSNSGAEAVENAIKISYDHTGGQYAITFQGAFHGRTLGALSLNRSKGVYRRQFPEIPGVHDVPFCRDRACDPASCGCGFFTDDGSQLRRMLDPETGYVDPRAVAYVIVEPIQGEGGYRFPSDAFAEELAAVVAEHDIVLVADEIQSGMGRTGKFWASDHYPIEPDVIAAAKGLRVGATLANSDVFPAERSRLSSTWGAGDVLACAQGAITIDVIREQDLLANARERGEQFLATFDATADGITDVRGLGLMLAVEFDTEERRDDVMAAAVQRGLLTLGCGQRTLRLLPPLDVTEREIDLGCDLLEAAIADAS</sequence>
<dbReference type="InterPro" id="IPR049704">
    <property type="entry name" value="Aminotrans_3_PPA_site"/>
</dbReference>
<keyword evidence="8" id="KW-1185">Reference proteome</keyword>
<evidence type="ECO:0000256" key="4">
    <source>
        <dbReference type="ARBA" id="ARBA00022679"/>
    </source>
</evidence>
<protein>
    <submittedName>
        <fullName evidence="7">Aspartate aminotransferase family protein</fullName>
    </submittedName>
</protein>
<dbReference type="InterPro" id="IPR015424">
    <property type="entry name" value="PyrdxlP-dep_Trfase"/>
</dbReference>
<dbReference type="PIRSF" id="PIRSF000521">
    <property type="entry name" value="Transaminase_4ab_Lys_Orn"/>
    <property type="match status" value="1"/>
</dbReference>
<dbReference type="GO" id="GO:0008483">
    <property type="term" value="F:transaminase activity"/>
    <property type="evidence" value="ECO:0007669"/>
    <property type="project" value="UniProtKB-KW"/>
</dbReference>
<reference evidence="7 8" key="1">
    <citation type="journal article" date="2019" name="Int. J. Syst. Evol. Microbiol.">
        <title>The Global Catalogue of Microorganisms (GCM) 10K type strain sequencing project: providing services to taxonomists for standard genome sequencing and annotation.</title>
        <authorList>
            <consortium name="The Broad Institute Genomics Platform"/>
            <consortium name="The Broad Institute Genome Sequencing Center for Infectious Disease"/>
            <person name="Wu L."/>
            <person name="Ma J."/>
        </authorList>
    </citation>
    <scope>NUCLEOTIDE SEQUENCE [LARGE SCALE GENOMIC DNA]</scope>
    <source>
        <strain evidence="7 8">CGMCC 1.12125</strain>
    </source>
</reference>
<evidence type="ECO:0000256" key="3">
    <source>
        <dbReference type="ARBA" id="ARBA00022576"/>
    </source>
</evidence>
<dbReference type="SUPFAM" id="SSF53383">
    <property type="entry name" value="PLP-dependent transferases"/>
    <property type="match status" value="1"/>
</dbReference>
<dbReference type="PROSITE" id="PS00600">
    <property type="entry name" value="AA_TRANSFER_CLASS_3"/>
    <property type="match status" value="1"/>
</dbReference>
<keyword evidence="5 6" id="KW-0663">Pyridoxal phosphate</keyword>
<dbReference type="CDD" id="cd00610">
    <property type="entry name" value="OAT_like"/>
    <property type="match status" value="1"/>
</dbReference>